<dbReference type="KEGG" id="dmt:DESME_05085"/>
<comment type="similarity">
    <text evidence="2">Belongs to the autoinducer-2 exporter (AI-2E) (TC 2.A.86) family.</text>
</comment>
<dbReference type="RefSeq" id="WP_006714972.1">
    <property type="nucleotide sequence ID" value="NZ_CP007032.1"/>
</dbReference>
<dbReference type="EMBL" id="CP007032">
    <property type="protein sequence ID" value="AHF06505.1"/>
    <property type="molecule type" value="Genomic_DNA"/>
</dbReference>
<comment type="subcellular location">
    <subcellularLocation>
        <location evidence="1">Membrane</location>
        <topology evidence="1">Multi-pass membrane protein</topology>
    </subcellularLocation>
</comment>
<dbReference type="STRING" id="871968.DESME_05085"/>
<dbReference type="PANTHER" id="PTHR21716:SF68">
    <property type="entry name" value="TRANSPORT PROTEIN YTVI-RELATED"/>
    <property type="match status" value="1"/>
</dbReference>
<name>W0E6J1_9FIRM</name>
<keyword evidence="5 6" id="KW-0472">Membrane</keyword>
<feature type="transmembrane region" description="Helical" evidence="6">
    <location>
        <begin position="302"/>
        <end position="320"/>
    </location>
</feature>
<gene>
    <name evidence="7" type="ORF">DESME_05085</name>
</gene>
<reference evidence="7 8" key="1">
    <citation type="submission" date="2013-12" db="EMBL/GenBank/DDBJ databases">
        <authorList>
            <consortium name="DOE Joint Genome Institute"/>
            <person name="Smidt H."/>
            <person name="Huntemann M."/>
            <person name="Han J."/>
            <person name="Chen A."/>
            <person name="Kyrpides N."/>
            <person name="Mavromatis K."/>
            <person name="Markowitz V."/>
            <person name="Palaniappan K."/>
            <person name="Ivanova N."/>
            <person name="Schaumberg A."/>
            <person name="Pati A."/>
            <person name="Liolios K."/>
            <person name="Nordberg H.P."/>
            <person name="Cantor M.N."/>
            <person name="Hua S.X."/>
            <person name="Woyke T."/>
        </authorList>
    </citation>
    <scope>NUCLEOTIDE SEQUENCE [LARGE SCALE GENOMIC DNA]</scope>
    <source>
        <strain evidence="8">DSM 15288</strain>
    </source>
</reference>
<dbReference type="Pfam" id="PF01594">
    <property type="entry name" value="AI-2E_transport"/>
    <property type="match status" value="1"/>
</dbReference>
<dbReference type="GO" id="GO:0016020">
    <property type="term" value="C:membrane"/>
    <property type="evidence" value="ECO:0007669"/>
    <property type="project" value="UniProtKB-SubCell"/>
</dbReference>
<evidence type="ECO:0000256" key="3">
    <source>
        <dbReference type="ARBA" id="ARBA00022692"/>
    </source>
</evidence>
<dbReference type="OrthoDB" id="9774361at2"/>
<dbReference type="PANTHER" id="PTHR21716">
    <property type="entry name" value="TRANSMEMBRANE PROTEIN"/>
    <property type="match status" value="1"/>
</dbReference>
<evidence type="ECO:0000313" key="8">
    <source>
        <dbReference type="Proteomes" id="UP000010847"/>
    </source>
</evidence>
<evidence type="ECO:0000256" key="1">
    <source>
        <dbReference type="ARBA" id="ARBA00004141"/>
    </source>
</evidence>
<feature type="transmembrane region" description="Helical" evidence="6">
    <location>
        <begin position="60"/>
        <end position="82"/>
    </location>
</feature>
<dbReference type="HOGENOM" id="CLU_031275_4_0_9"/>
<feature type="transmembrane region" description="Helical" evidence="6">
    <location>
        <begin position="326"/>
        <end position="343"/>
    </location>
</feature>
<dbReference type="eggNOG" id="COG0628">
    <property type="taxonomic scope" value="Bacteria"/>
</dbReference>
<dbReference type="NCBIfam" id="TIGR02872">
    <property type="entry name" value="spore_ytvI"/>
    <property type="match status" value="1"/>
</dbReference>
<proteinExistence type="inferred from homology"/>
<organism evidence="7 8">
    <name type="scientific">Desulfitobacterium metallireducens DSM 15288</name>
    <dbReference type="NCBI Taxonomy" id="871968"/>
    <lineage>
        <taxon>Bacteria</taxon>
        <taxon>Bacillati</taxon>
        <taxon>Bacillota</taxon>
        <taxon>Clostridia</taxon>
        <taxon>Eubacteriales</taxon>
        <taxon>Desulfitobacteriaceae</taxon>
        <taxon>Desulfitobacterium</taxon>
    </lineage>
</organism>
<evidence type="ECO:0000256" key="4">
    <source>
        <dbReference type="ARBA" id="ARBA00022989"/>
    </source>
</evidence>
<dbReference type="AlphaFoldDB" id="W0E6J1"/>
<keyword evidence="3 6" id="KW-0812">Transmembrane</keyword>
<feature type="transmembrane region" description="Helical" evidence="6">
    <location>
        <begin position="153"/>
        <end position="178"/>
    </location>
</feature>
<feature type="transmembrane region" description="Helical" evidence="6">
    <location>
        <begin position="225"/>
        <end position="252"/>
    </location>
</feature>
<evidence type="ECO:0000256" key="6">
    <source>
        <dbReference type="SAM" id="Phobius"/>
    </source>
</evidence>
<evidence type="ECO:0000256" key="5">
    <source>
        <dbReference type="ARBA" id="ARBA00023136"/>
    </source>
</evidence>
<evidence type="ECO:0000313" key="7">
    <source>
        <dbReference type="EMBL" id="AHF06505.1"/>
    </source>
</evidence>
<dbReference type="GO" id="GO:0055085">
    <property type="term" value="P:transmembrane transport"/>
    <property type="evidence" value="ECO:0007669"/>
    <property type="project" value="TreeGrafter"/>
</dbReference>
<dbReference type="InterPro" id="IPR014227">
    <property type="entry name" value="YtvI-like"/>
</dbReference>
<accession>W0E6J1</accession>
<sequence length="354" mass="40320">MKEYIQKVAVTLLVILAFVFVPLFFYSIFPHFTPFIIAFLFALLLEPFNLWMVKKLKISWPIAVNISYFLFFGGVILLTYFLSTKLIREVLELMKYIQRNIPEIQTWFSDVFQQIHEFTLFLPPEMGMQIEQIYTNFMQQLSNLNLLSSLGAYTFNLTAAIPNFFIVMIIFFISLYMMSLDLKKIKSKFFSFFKDTSKPKVEVVLSDLRNATVGFLQAQVILSTITYLVSLSGLLILGVRYAMALALLIVIVDILPILGTGSVLVPWGLFSMALGDIFLGVGLIVLFLLITVLRRIIEPKILGVRIGLNALTTLICIWVGFKAMGIAGVFLFPLLLILYKALIKAKVIQFRVKI</sequence>
<evidence type="ECO:0000256" key="2">
    <source>
        <dbReference type="ARBA" id="ARBA00009773"/>
    </source>
</evidence>
<dbReference type="InterPro" id="IPR002549">
    <property type="entry name" value="AI-2E-like"/>
</dbReference>
<keyword evidence="4 6" id="KW-1133">Transmembrane helix</keyword>
<keyword evidence="8" id="KW-1185">Reference proteome</keyword>
<protein>
    <submittedName>
        <fullName evidence="7">Sporulation integral membrane protein YtvI</fullName>
    </submittedName>
</protein>
<dbReference type="Proteomes" id="UP000010847">
    <property type="component" value="Chromosome"/>
</dbReference>
<feature type="transmembrane region" description="Helical" evidence="6">
    <location>
        <begin position="9"/>
        <end position="29"/>
    </location>
</feature>
<feature type="transmembrane region" description="Helical" evidence="6">
    <location>
        <begin position="264"/>
        <end position="290"/>
    </location>
</feature>